<name>A0ABW1NEU5_9ACTN</name>
<dbReference type="Proteomes" id="UP001596137">
    <property type="component" value="Unassembled WGS sequence"/>
</dbReference>
<dbReference type="Pfam" id="PF19953">
    <property type="entry name" value="EACC1"/>
    <property type="match status" value="1"/>
</dbReference>
<dbReference type="InterPro" id="IPR045428">
    <property type="entry name" value="EACC1"/>
</dbReference>
<keyword evidence="2" id="KW-1185">Reference proteome</keyword>
<reference evidence="2" key="1">
    <citation type="journal article" date="2019" name="Int. J. Syst. Evol. Microbiol.">
        <title>The Global Catalogue of Microorganisms (GCM) 10K type strain sequencing project: providing services to taxonomists for standard genome sequencing and annotation.</title>
        <authorList>
            <consortium name="The Broad Institute Genomics Platform"/>
            <consortium name="The Broad Institute Genome Sequencing Center for Infectious Disease"/>
            <person name="Wu L."/>
            <person name="Ma J."/>
        </authorList>
    </citation>
    <scope>NUCLEOTIDE SEQUENCE [LARGE SCALE GENOMIC DNA]</scope>
    <source>
        <strain evidence="2">JCM 30346</strain>
    </source>
</reference>
<comment type="caution">
    <text evidence="1">The sequence shown here is derived from an EMBL/GenBank/DDBJ whole genome shotgun (WGS) entry which is preliminary data.</text>
</comment>
<evidence type="ECO:0000313" key="2">
    <source>
        <dbReference type="Proteomes" id="UP001596137"/>
    </source>
</evidence>
<accession>A0ABW1NEU5</accession>
<protein>
    <submittedName>
        <fullName evidence="1">Uncharacterized protein</fullName>
    </submittedName>
</protein>
<proteinExistence type="predicted"/>
<sequence length="126" mass="13738">MERVRLAITGDDADVATESLWEWLSGEPELRGRLTSSTASPRRDTMGVAVEFVVAVASGLGALNALSRSLVAWLREQRSDVTVEVTGPGENKVTLTAARIKPADAERMLERAFQLSQEEKNPDATR</sequence>
<dbReference type="EMBL" id="JBHSRF010000010">
    <property type="protein sequence ID" value="MFC6081546.1"/>
    <property type="molecule type" value="Genomic_DNA"/>
</dbReference>
<gene>
    <name evidence="1" type="ORF">ACFP1K_10270</name>
</gene>
<dbReference type="RefSeq" id="WP_380749672.1">
    <property type="nucleotide sequence ID" value="NZ_JBHSRF010000010.1"/>
</dbReference>
<organism evidence="1 2">
    <name type="scientific">Sphaerisporangium aureirubrum</name>
    <dbReference type="NCBI Taxonomy" id="1544736"/>
    <lineage>
        <taxon>Bacteria</taxon>
        <taxon>Bacillati</taxon>
        <taxon>Actinomycetota</taxon>
        <taxon>Actinomycetes</taxon>
        <taxon>Streptosporangiales</taxon>
        <taxon>Streptosporangiaceae</taxon>
        <taxon>Sphaerisporangium</taxon>
    </lineage>
</organism>
<evidence type="ECO:0000313" key="1">
    <source>
        <dbReference type="EMBL" id="MFC6081546.1"/>
    </source>
</evidence>